<feature type="transmembrane region" description="Helical" evidence="5">
    <location>
        <begin position="38"/>
        <end position="57"/>
    </location>
</feature>
<dbReference type="Proteomes" id="UP000321764">
    <property type="component" value="Unassembled WGS sequence"/>
</dbReference>
<evidence type="ECO:0000256" key="1">
    <source>
        <dbReference type="ARBA" id="ARBA00004141"/>
    </source>
</evidence>
<dbReference type="AlphaFoldDB" id="A0A5C8Z9C1"/>
<evidence type="ECO:0000313" key="7">
    <source>
        <dbReference type="Proteomes" id="UP000321764"/>
    </source>
</evidence>
<keyword evidence="2 5" id="KW-0812">Transmembrane</keyword>
<reference evidence="6 7" key="1">
    <citation type="submission" date="2019-07" db="EMBL/GenBank/DDBJ databases">
        <title>Reinekea sp. strain SSH23 genome sequencing and assembly.</title>
        <authorList>
            <person name="Kim I."/>
        </authorList>
    </citation>
    <scope>NUCLEOTIDE SEQUENCE [LARGE SCALE GENOMIC DNA]</scope>
    <source>
        <strain evidence="6 7">SSH23</strain>
    </source>
</reference>
<evidence type="ECO:0000256" key="5">
    <source>
        <dbReference type="SAM" id="Phobius"/>
    </source>
</evidence>
<keyword evidence="3 5" id="KW-1133">Transmembrane helix</keyword>
<gene>
    <name evidence="6" type="ORF">FME95_07210</name>
</gene>
<dbReference type="EMBL" id="VKAD01000001">
    <property type="protein sequence ID" value="TXR54317.1"/>
    <property type="molecule type" value="Genomic_DNA"/>
</dbReference>
<comment type="subcellular location">
    <subcellularLocation>
        <location evidence="1">Membrane</location>
        <topology evidence="1">Multi-pass membrane protein</topology>
    </subcellularLocation>
</comment>
<keyword evidence="4 5" id="KW-0472">Membrane</keyword>
<evidence type="ECO:0000256" key="3">
    <source>
        <dbReference type="ARBA" id="ARBA00022989"/>
    </source>
</evidence>
<organism evidence="6 7">
    <name type="scientific">Reinekea thalattae</name>
    <dbReference type="NCBI Taxonomy" id="2593301"/>
    <lineage>
        <taxon>Bacteria</taxon>
        <taxon>Pseudomonadati</taxon>
        <taxon>Pseudomonadota</taxon>
        <taxon>Gammaproteobacteria</taxon>
        <taxon>Oceanospirillales</taxon>
        <taxon>Saccharospirillaceae</taxon>
        <taxon>Reinekea</taxon>
    </lineage>
</organism>
<evidence type="ECO:0000256" key="2">
    <source>
        <dbReference type="ARBA" id="ARBA00022692"/>
    </source>
</evidence>
<dbReference type="GO" id="GO:0016020">
    <property type="term" value="C:membrane"/>
    <property type="evidence" value="ECO:0007669"/>
    <property type="project" value="UniProtKB-SubCell"/>
</dbReference>
<evidence type="ECO:0000313" key="6">
    <source>
        <dbReference type="EMBL" id="TXR54317.1"/>
    </source>
</evidence>
<feature type="transmembrane region" description="Helical" evidence="5">
    <location>
        <begin position="6"/>
        <end position="26"/>
    </location>
</feature>
<name>A0A5C8Z9C1_9GAMM</name>
<sequence length="89" mass="9581">MQLQFIGYVAAALTVSSFLHQVVHTVKVNQMKGLSLRMYGLFFVGTLCWLAYGVVILSAPIVIANALTASFSGAIFIMKLLSVINGSDN</sequence>
<proteinExistence type="predicted"/>
<dbReference type="Pfam" id="PF04193">
    <property type="entry name" value="PQ-loop"/>
    <property type="match status" value="1"/>
</dbReference>
<dbReference type="RefSeq" id="WP_147713715.1">
    <property type="nucleotide sequence ID" value="NZ_VKAD01000001.1"/>
</dbReference>
<dbReference type="Gene3D" id="1.20.1280.290">
    <property type="match status" value="1"/>
</dbReference>
<comment type="caution">
    <text evidence="6">The sequence shown here is derived from an EMBL/GenBank/DDBJ whole genome shotgun (WGS) entry which is preliminary data.</text>
</comment>
<dbReference type="OrthoDB" id="122062at2"/>
<protein>
    <recommendedName>
        <fullName evidence="8">Glutathione synthetase</fullName>
    </recommendedName>
</protein>
<evidence type="ECO:0008006" key="8">
    <source>
        <dbReference type="Google" id="ProtNLM"/>
    </source>
</evidence>
<feature type="transmembrane region" description="Helical" evidence="5">
    <location>
        <begin position="63"/>
        <end position="84"/>
    </location>
</feature>
<accession>A0A5C8Z9C1</accession>
<keyword evidence="7" id="KW-1185">Reference proteome</keyword>
<dbReference type="InterPro" id="IPR006603">
    <property type="entry name" value="PQ-loop_rpt"/>
</dbReference>
<evidence type="ECO:0000256" key="4">
    <source>
        <dbReference type="ARBA" id="ARBA00023136"/>
    </source>
</evidence>